<name>W9IQM4_FUSOX</name>
<feature type="transmembrane region" description="Helical" evidence="11">
    <location>
        <begin position="731"/>
        <end position="756"/>
    </location>
</feature>
<organism evidence="13 14">
    <name type="scientific">Fusarium oxysporum NRRL 32931</name>
    <dbReference type="NCBI Taxonomy" id="660029"/>
    <lineage>
        <taxon>Eukaryota</taxon>
        <taxon>Fungi</taxon>
        <taxon>Dikarya</taxon>
        <taxon>Ascomycota</taxon>
        <taxon>Pezizomycotina</taxon>
        <taxon>Sordariomycetes</taxon>
        <taxon>Hypocreomycetidae</taxon>
        <taxon>Hypocreales</taxon>
        <taxon>Nectriaceae</taxon>
        <taxon>Fusarium</taxon>
        <taxon>Fusarium oxysporum species complex</taxon>
    </lineage>
</organism>
<keyword evidence="6" id="KW-0274">FAD</keyword>
<dbReference type="GO" id="GO:0004497">
    <property type="term" value="F:monooxygenase activity"/>
    <property type="evidence" value="ECO:0007669"/>
    <property type="project" value="UniProtKB-KW"/>
</dbReference>
<dbReference type="GO" id="GO:0071949">
    <property type="term" value="F:FAD binding"/>
    <property type="evidence" value="ECO:0007669"/>
    <property type="project" value="InterPro"/>
</dbReference>
<evidence type="ECO:0000256" key="6">
    <source>
        <dbReference type="ARBA" id="ARBA00022827"/>
    </source>
</evidence>
<dbReference type="InterPro" id="IPR050562">
    <property type="entry name" value="FAD_mOase_fung"/>
</dbReference>
<comment type="subcellular location">
    <subcellularLocation>
        <location evidence="2">Membrane</location>
    </subcellularLocation>
</comment>
<comment type="similarity">
    <text evidence="3">Belongs to the paxM FAD-dependent monooxygenase family.</text>
</comment>
<feature type="transmembrane region" description="Helical" evidence="11">
    <location>
        <begin position="592"/>
        <end position="614"/>
    </location>
</feature>
<keyword evidence="5 11" id="KW-0812">Transmembrane</keyword>
<accession>W9IQM4</accession>
<protein>
    <recommendedName>
        <fullName evidence="12">FAD-binding domain-containing protein</fullName>
    </recommendedName>
</protein>
<evidence type="ECO:0000256" key="2">
    <source>
        <dbReference type="ARBA" id="ARBA00004370"/>
    </source>
</evidence>
<evidence type="ECO:0000256" key="4">
    <source>
        <dbReference type="ARBA" id="ARBA00022630"/>
    </source>
</evidence>
<dbReference type="HOGENOM" id="CLU_009665_12_0_1"/>
<evidence type="ECO:0000259" key="12">
    <source>
        <dbReference type="Pfam" id="PF01494"/>
    </source>
</evidence>
<dbReference type="SUPFAM" id="SSF51905">
    <property type="entry name" value="FAD/NAD(P)-binding domain"/>
    <property type="match status" value="1"/>
</dbReference>
<dbReference type="Gene3D" id="3.50.50.60">
    <property type="entry name" value="FAD/NAD(P)-binding domain"/>
    <property type="match status" value="1"/>
</dbReference>
<evidence type="ECO:0000256" key="3">
    <source>
        <dbReference type="ARBA" id="ARBA00007992"/>
    </source>
</evidence>
<keyword evidence="8" id="KW-0560">Oxidoreductase</keyword>
<evidence type="ECO:0000313" key="14">
    <source>
        <dbReference type="Proteomes" id="UP000030753"/>
    </source>
</evidence>
<evidence type="ECO:0000256" key="7">
    <source>
        <dbReference type="ARBA" id="ARBA00022989"/>
    </source>
</evidence>
<evidence type="ECO:0000256" key="9">
    <source>
        <dbReference type="ARBA" id="ARBA00023033"/>
    </source>
</evidence>
<feature type="transmembrane region" description="Helical" evidence="11">
    <location>
        <begin position="454"/>
        <end position="482"/>
    </location>
</feature>
<dbReference type="InterPro" id="IPR002938">
    <property type="entry name" value="FAD-bd"/>
</dbReference>
<feature type="transmembrane region" description="Helical" evidence="11">
    <location>
        <begin position="675"/>
        <end position="693"/>
    </location>
</feature>
<dbReference type="InterPro" id="IPR036188">
    <property type="entry name" value="FAD/NAD-bd_sf"/>
</dbReference>
<evidence type="ECO:0000256" key="8">
    <source>
        <dbReference type="ARBA" id="ARBA00023002"/>
    </source>
</evidence>
<dbReference type="GO" id="GO:0016020">
    <property type="term" value="C:membrane"/>
    <property type="evidence" value="ECO:0007669"/>
    <property type="project" value="UniProtKB-SubCell"/>
</dbReference>
<dbReference type="EMBL" id="JH717840">
    <property type="protein sequence ID" value="EWY97263.1"/>
    <property type="molecule type" value="Genomic_DNA"/>
</dbReference>
<gene>
    <name evidence="13" type="ORF">FOYG_02126</name>
</gene>
<feature type="transmembrane region" description="Helical" evidence="11">
    <location>
        <begin position="513"/>
        <end position="532"/>
    </location>
</feature>
<dbReference type="Proteomes" id="UP000030753">
    <property type="component" value="Unassembled WGS sequence"/>
</dbReference>
<evidence type="ECO:0000256" key="10">
    <source>
        <dbReference type="ARBA" id="ARBA00023136"/>
    </source>
</evidence>
<keyword evidence="4" id="KW-0285">Flavoprotein</keyword>
<reference evidence="13 14" key="1">
    <citation type="submission" date="2011-06" db="EMBL/GenBank/DDBJ databases">
        <title>The Genome Sequence of Fusarium oxysporum FOSC 3-a.</title>
        <authorList>
            <consortium name="The Broad Institute Genome Sequencing Platform"/>
            <person name="Ma L.-J."/>
            <person name="Gale L.R."/>
            <person name="Schwartz D.C."/>
            <person name="Zhou S."/>
            <person name="Corby-Kistler H."/>
            <person name="Young S.K."/>
            <person name="Zeng Q."/>
            <person name="Gargeya S."/>
            <person name="Fitzgerald M."/>
            <person name="Haas B."/>
            <person name="Abouelleil A."/>
            <person name="Alvarado L."/>
            <person name="Arachchi H.M."/>
            <person name="Berlin A."/>
            <person name="Brown A."/>
            <person name="Chapman S.B."/>
            <person name="Chen Z."/>
            <person name="Dunbar C."/>
            <person name="Freedman E."/>
            <person name="Gearin G."/>
            <person name="Gellesch M."/>
            <person name="Goldberg J."/>
            <person name="Griggs A."/>
            <person name="Gujja S."/>
            <person name="Heiman D."/>
            <person name="Howarth C."/>
            <person name="Larson L."/>
            <person name="Lui A."/>
            <person name="MacDonald P.J.P."/>
            <person name="Mehta T."/>
            <person name="Montmayeur A."/>
            <person name="Murphy C."/>
            <person name="Neiman D."/>
            <person name="Pearson M."/>
            <person name="Priest M."/>
            <person name="Roberts A."/>
            <person name="Saif S."/>
            <person name="Shea T."/>
            <person name="Shenoy N."/>
            <person name="Sisk P."/>
            <person name="Stolte C."/>
            <person name="Sykes S."/>
            <person name="Wortman J."/>
            <person name="Nusbaum C."/>
            <person name="Birren B."/>
        </authorList>
    </citation>
    <scope>NUCLEOTIDE SEQUENCE [LARGE SCALE GENOMIC DNA]</scope>
    <source>
        <strain evidence="14">FOSC 3-a</strain>
    </source>
</reference>
<keyword evidence="7 11" id="KW-1133">Transmembrane helix</keyword>
<dbReference type="PRINTS" id="PR00420">
    <property type="entry name" value="RNGMNOXGNASE"/>
</dbReference>
<evidence type="ECO:0000313" key="13">
    <source>
        <dbReference type="EMBL" id="EWY97263.1"/>
    </source>
</evidence>
<keyword evidence="10 11" id="KW-0472">Membrane</keyword>
<keyword evidence="9" id="KW-0503">Monooxygenase</keyword>
<evidence type="ECO:0000256" key="11">
    <source>
        <dbReference type="SAM" id="Phobius"/>
    </source>
</evidence>
<dbReference type="Pfam" id="PF01494">
    <property type="entry name" value="FAD_binding_3"/>
    <property type="match status" value="1"/>
</dbReference>
<dbReference type="PANTHER" id="PTHR47356:SF2">
    <property type="entry name" value="FAD-BINDING DOMAIN-CONTAINING PROTEIN-RELATED"/>
    <property type="match status" value="1"/>
</dbReference>
<comment type="cofactor">
    <cofactor evidence="1">
        <name>FAD</name>
        <dbReference type="ChEBI" id="CHEBI:57692"/>
    </cofactor>
</comment>
<proteinExistence type="inferred from homology"/>
<evidence type="ECO:0000256" key="5">
    <source>
        <dbReference type="ARBA" id="ARBA00022692"/>
    </source>
</evidence>
<dbReference type="OrthoDB" id="2431938at2759"/>
<dbReference type="PANTHER" id="PTHR47356">
    <property type="entry name" value="FAD-DEPENDENT MONOOXYGENASE ASQG-RELATED"/>
    <property type="match status" value="1"/>
</dbReference>
<dbReference type="AlphaFoldDB" id="W9IQM4"/>
<evidence type="ECO:0000256" key="1">
    <source>
        <dbReference type="ARBA" id="ARBA00001974"/>
    </source>
</evidence>
<feature type="transmembrane region" description="Helical" evidence="11">
    <location>
        <begin position="544"/>
        <end position="571"/>
    </location>
</feature>
<feature type="transmembrane region" description="Helical" evidence="11">
    <location>
        <begin position="626"/>
        <end position="644"/>
    </location>
</feature>
<sequence length="766" mass="85040">MEATNYSCKILIVGGSVAGLALANMLERVGIDFVVLEAGSKIDPSVGGGISVQPQMSRILDQIGFYGDEGDAIRNGIQDLDNHVSVRHQQGNTIFEFDGLADALQKRHGYPVVFVERQTLLRTLYDNMHNKHKVLLQKRFVKLEYSDDKVVVTTQDGCTYEGGALVGADGMHSPVRKEMHRLAHKLSPGYFDKDEYSLVPCLYKCIWGISHPTPSIESGSIHVVMGKDHSYSLFAGREKLYWFLYVKNASTMHGKQVPRYTAEDEQQLAEQYFEDRFSKTVTFGDVYKNKMVASMTPLHEYQWKRWHFGRIMTIGDACHKVHPLGGSGGGAAVEDGAVLVNALLQRLRRSPSRKLSTSDFDNIFSKAQADQEYRSRRLVDSATEKQKVDAMQGIFASMAVKFIIPNLTDDQALAMDSARAVTGQRIEALPVPVRDRYVPYNDELPAKPLQKTSLMVYACFAGFQLLLSMAAYVPLCTLVSWISIFRGLLHENYLELLVHHLVQARENSSIDRASHFMLSLILLTPVSLLWSFEGFRRGNLGSLWSWPITLFLTAGLAIGEAPKVIPLYFLFSMLNSSRTIFTFVTGRPVPLAIANVMVPVTLGIYAVEIALYVAVVRKPVDDGYTMAMGGLLPTCAPVMIRLLASKAPSKDQSVGRASKDYMAPYMNKDFPAITSWYRVILILSVVGDMLVMAGPSAPAQSALVSTSIVIHCLQCVFQLRSLGCATTRQAAAAMALIMLGTKVFGHTTVYCGLWYWRENVIYGLSK</sequence>
<feature type="domain" description="FAD-binding" evidence="12">
    <location>
        <begin position="8"/>
        <end position="353"/>
    </location>
</feature>